<dbReference type="InterPro" id="IPR004360">
    <property type="entry name" value="Glyas_Fos-R_dOase_dom"/>
</dbReference>
<protein>
    <submittedName>
        <fullName evidence="2">VOC family protein</fullName>
    </submittedName>
</protein>
<dbReference type="Proteomes" id="UP000678016">
    <property type="component" value="Chromosome"/>
</dbReference>
<dbReference type="Pfam" id="PF00903">
    <property type="entry name" value="Glyoxalase"/>
    <property type="match status" value="1"/>
</dbReference>
<organism evidence="2 3">
    <name type="scientific">Nocardiopsis akebiae</name>
    <dbReference type="NCBI Taxonomy" id="2831968"/>
    <lineage>
        <taxon>Bacteria</taxon>
        <taxon>Bacillati</taxon>
        <taxon>Actinomycetota</taxon>
        <taxon>Actinomycetes</taxon>
        <taxon>Streptosporangiales</taxon>
        <taxon>Nocardiopsidaceae</taxon>
        <taxon>Nocardiopsis</taxon>
    </lineage>
</organism>
<dbReference type="SUPFAM" id="SSF54593">
    <property type="entry name" value="Glyoxalase/Bleomycin resistance protein/Dihydroxybiphenyl dioxygenase"/>
    <property type="match status" value="1"/>
</dbReference>
<evidence type="ECO:0000313" key="2">
    <source>
        <dbReference type="EMBL" id="QUX26946.1"/>
    </source>
</evidence>
<dbReference type="InterPro" id="IPR029068">
    <property type="entry name" value="Glyas_Bleomycin-R_OHBP_Dase"/>
</dbReference>
<reference evidence="3" key="1">
    <citation type="submission" date="2021-05" db="EMBL/GenBank/DDBJ databases">
        <title>Direct Submission.</title>
        <authorList>
            <person name="Li K."/>
            <person name="Gao J."/>
        </authorList>
    </citation>
    <scope>NUCLEOTIDE SEQUENCE [LARGE SCALE GENOMIC DNA]</scope>
    <source>
        <strain evidence="3">HDS12</strain>
    </source>
</reference>
<dbReference type="InterPro" id="IPR037523">
    <property type="entry name" value="VOC_core"/>
</dbReference>
<feature type="domain" description="VOC" evidence="1">
    <location>
        <begin position="5"/>
        <end position="129"/>
    </location>
</feature>
<dbReference type="Gene3D" id="3.10.180.10">
    <property type="entry name" value="2,3-Dihydroxybiphenyl 1,2-Dioxygenase, domain 1"/>
    <property type="match status" value="1"/>
</dbReference>
<dbReference type="PANTHER" id="PTHR36503:SF3">
    <property type="entry name" value="BLR0126 PROTEIN"/>
    <property type="match status" value="1"/>
</dbReference>
<sequence>MSSARITGFGLVVEDLPRSLAFYRELGVDVPEVDAGTPHAEARLANGVKLLWDTVDVVRGFVPDWKAPEGGHRIALTVELDSPAEVDAEYERIGSLGYARHTPPWDAAWGQRYALVLDPDGNLVELFAPLGG</sequence>
<dbReference type="PROSITE" id="PS51819">
    <property type="entry name" value="VOC"/>
    <property type="match status" value="1"/>
</dbReference>
<accession>A0ABX8C1F7</accession>
<name>A0ABX8C1F7_9ACTN</name>
<gene>
    <name evidence="2" type="ORF">KGD83_16425</name>
</gene>
<dbReference type="EMBL" id="CP074132">
    <property type="protein sequence ID" value="QUX26946.1"/>
    <property type="molecule type" value="Genomic_DNA"/>
</dbReference>
<dbReference type="RefSeq" id="WP_212640034.1">
    <property type="nucleotide sequence ID" value="NZ_CP074132.1"/>
</dbReference>
<evidence type="ECO:0000259" key="1">
    <source>
        <dbReference type="PROSITE" id="PS51819"/>
    </source>
</evidence>
<keyword evidence="3" id="KW-1185">Reference proteome</keyword>
<evidence type="ECO:0000313" key="3">
    <source>
        <dbReference type="Proteomes" id="UP000678016"/>
    </source>
</evidence>
<dbReference type="PANTHER" id="PTHR36503">
    <property type="entry name" value="BLR2520 PROTEIN"/>
    <property type="match status" value="1"/>
</dbReference>
<proteinExistence type="predicted"/>